<comment type="caution">
    <text evidence="2">The sequence shown here is derived from an EMBL/GenBank/DDBJ whole genome shotgun (WGS) entry which is preliminary data.</text>
</comment>
<gene>
    <name evidence="2" type="ORF">BUALT_Bualt12G0063300</name>
</gene>
<dbReference type="PANTHER" id="PTHR46250:SF15">
    <property type="entry name" value="OS01G0523800 PROTEIN"/>
    <property type="match status" value="1"/>
</dbReference>
<protein>
    <recommendedName>
        <fullName evidence="1">Myb/SANT-like domain-containing protein</fullName>
    </recommendedName>
</protein>
<evidence type="ECO:0000313" key="2">
    <source>
        <dbReference type="EMBL" id="KAG8372410.1"/>
    </source>
</evidence>
<feature type="domain" description="Myb/SANT-like" evidence="1">
    <location>
        <begin position="186"/>
        <end position="243"/>
    </location>
</feature>
<dbReference type="Proteomes" id="UP000826271">
    <property type="component" value="Unassembled WGS sequence"/>
</dbReference>
<name>A0AAV6WTY3_9LAMI</name>
<dbReference type="EMBL" id="WHWC01000012">
    <property type="protein sequence ID" value="KAG8372410.1"/>
    <property type="molecule type" value="Genomic_DNA"/>
</dbReference>
<proteinExistence type="predicted"/>
<reference evidence="2" key="1">
    <citation type="submission" date="2019-10" db="EMBL/GenBank/DDBJ databases">
        <authorList>
            <person name="Zhang R."/>
            <person name="Pan Y."/>
            <person name="Wang J."/>
            <person name="Ma R."/>
            <person name="Yu S."/>
        </authorList>
    </citation>
    <scope>NUCLEOTIDE SEQUENCE</scope>
    <source>
        <strain evidence="2">LA-IB0</strain>
        <tissue evidence="2">Leaf</tissue>
    </source>
</reference>
<dbReference type="AlphaFoldDB" id="A0AAV6WTY3"/>
<keyword evidence="3" id="KW-1185">Reference proteome</keyword>
<sequence>MAHRRPDQVSHMRRIVELSDTSCVDNLRMNRNVFGRMCYLLEHVGGLVDSRHASLSEKPVEVEPTDSRWKWSKGCLGALDGSYINVRVRDSEKPRYRNRKGEVSINLLGEMFVDPLEHVVPDLHVNLADADDNVDYVDTIESSSEWSNWRDSLANAMFTKWRGVVLGSWKSDNGFRIGYLCELEKAMIKSFPGTNLHAQPHINSKMHTWKKQYGSLFAMIDSSGLGWNETTSMLDATDEAWEKVVKNDPNARLMRYKSWPFYRDWCEVFGKDRAPGQGAKDIVEAIGGMSNDDNQTENLMGGEADYQENAGEIETTSMNEAPSSSSSKKISKGKRKSVDYQYTVVKLLGTFVEKIGDRLGEIACNLSLEYDIILKQNKVFKIVEDMEDLTEDEKLIASQMLVKNADDLRLFFRLPVVRKIKYVRMKLDGRL</sequence>
<organism evidence="2 3">
    <name type="scientific">Buddleja alternifolia</name>
    <dbReference type="NCBI Taxonomy" id="168488"/>
    <lineage>
        <taxon>Eukaryota</taxon>
        <taxon>Viridiplantae</taxon>
        <taxon>Streptophyta</taxon>
        <taxon>Embryophyta</taxon>
        <taxon>Tracheophyta</taxon>
        <taxon>Spermatophyta</taxon>
        <taxon>Magnoliopsida</taxon>
        <taxon>eudicotyledons</taxon>
        <taxon>Gunneridae</taxon>
        <taxon>Pentapetalae</taxon>
        <taxon>asterids</taxon>
        <taxon>lamiids</taxon>
        <taxon>Lamiales</taxon>
        <taxon>Scrophulariaceae</taxon>
        <taxon>Buddlejeae</taxon>
        <taxon>Buddleja</taxon>
    </lineage>
</organism>
<dbReference type="InterPro" id="IPR024752">
    <property type="entry name" value="Myb/SANT-like_dom"/>
</dbReference>
<evidence type="ECO:0000259" key="1">
    <source>
        <dbReference type="Pfam" id="PF12776"/>
    </source>
</evidence>
<dbReference type="PANTHER" id="PTHR46250">
    <property type="entry name" value="MYB/SANT-LIKE DNA-BINDING DOMAIN PROTEIN-RELATED"/>
    <property type="match status" value="1"/>
</dbReference>
<accession>A0AAV6WTY3</accession>
<dbReference type="Pfam" id="PF12776">
    <property type="entry name" value="Myb_DNA-bind_3"/>
    <property type="match status" value="1"/>
</dbReference>
<evidence type="ECO:0000313" key="3">
    <source>
        <dbReference type="Proteomes" id="UP000826271"/>
    </source>
</evidence>